<keyword evidence="3" id="KW-1003">Cell membrane</keyword>
<evidence type="ECO:0000256" key="7">
    <source>
        <dbReference type="SAM" id="Phobius"/>
    </source>
</evidence>
<evidence type="ECO:0000313" key="8">
    <source>
        <dbReference type="EMBL" id="NCJ05254.1"/>
    </source>
</evidence>
<feature type="transmembrane region" description="Helical" evidence="7">
    <location>
        <begin position="104"/>
        <end position="123"/>
    </location>
</feature>
<gene>
    <name evidence="8" type="primary">cbiM</name>
    <name evidence="8" type="ORF">GS597_01720</name>
</gene>
<evidence type="ECO:0000256" key="3">
    <source>
        <dbReference type="ARBA" id="ARBA00022475"/>
    </source>
</evidence>
<sequence length="228" mass="24070">MHIPDGFLPAQVCAGGYALTGLITWVSLRQIHRQPDVTADIPKAALLTAGFFVASSIHIPVPPTSLHLMLGGLLGAILGYYAFPSILIGLFFQAIMFSHGGLTTLGVNAVIMGVPALIAWRVFRLYPQLTRWLSLRVSVGVCGFLAGALGVGLAAVLFLGIALTALPTGLDAATERAALMGLTLAHLPLMLLEGGFTLLLVQFFLQVKPEMIGAGSQQRAQSWPSPSE</sequence>
<evidence type="ECO:0000256" key="4">
    <source>
        <dbReference type="ARBA" id="ARBA00022692"/>
    </source>
</evidence>
<name>A0A8K2AGS8_9CYAN</name>
<feature type="transmembrane region" description="Helical" evidence="7">
    <location>
        <begin position="143"/>
        <end position="166"/>
    </location>
</feature>
<proteinExistence type="predicted"/>
<dbReference type="PANTHER" id="PTHR34229">
    <property type="entry name" value="METAL TRANSPORT PROTEIN HI_1621-RELATED"/>
    <property type="match status" value="1"/>
</dbReference>
<dbReference type="EMBL" id="WVIC01000002">
    <property type="protein sequence ID" value="NCJ05254.1"/>
    <property type="molecule type" value="Genomic_DNA"/>
</dbReference>
<keyword evidence="5 7" id="KW-1133">Transmembrane helix</keyword>
<dbReference type="RefSeq" id="WP_161823732.1">
    <property type="nucleotide sequence ID" value="NZ_WVIC01000002.1"/>
</dbReference>
<dbReference type="InterPro" id="IPR002751">
    <property type="entry name" value="CbiM/NikMN"/>
</dbReference>
<organism evidence="8 9">
    <name type="scientific">Petrachloros mirabilis ULC683</name>
    <dbReference type="NCBI Taxonomy" id="2781853"/>
    <lineage>
        <taxon>Bacteria</taxon>
        <taxon>Bacillati</taxon>
        <taxon>Cyanobacteriota</taxon>
        <taxon>Cyanophyceae</taxon>
        <taxon>Synechococcales</taxon>
        <taxon>Petrachlorosaceae</taxon>
        <taxon>Petrachloros</taxon>
        <taxon>Petrachloros mirabilis</taxon>
    </lineage>
</organism>
<comment type="caution">
    <text evidence="8">The sequence shown here is derived from an EMBL/GenBank/DDBJ whole genome shotgun (WGS) entry which is preliminary data.</text>
</comment>
<dbReference type="Pfam" id="PF01891">
    <property type="entry name" value="CbiM"/>
    <property type="match status" value="1"/>
</dbReference>
<dbReference type="PANTHER" id="PTHR34229:SF1">
    <property type="entry name" value="METAL TRANSPORT PROTEIN HI_1621-RELATED"/>
    <property type="match status" value="1"/>
</dbReference>
<accession>A0A8K2AGS8</accession>
<dbReference type="AlphaFoldDB" id="A0A8K2AGS8"/>
<feature type="transmembrane region" description="Helical" evidence="7">
    <location>
        <begin position="6"/>
        <end position="28"/>
    </location>
</feature>
<reference evidence="8" key="1">
    <citation type="submission" date="2019-12" db="EMBL/GenBank/DDBJ databases">
        <title>High-Quality draft genome sequences of three cyanobacteria isolated from the limestone walls of the Old Cathedral of Coimbra.</title>
        <authorList>
            <person name="Tiago I."/>
            <person name="Soares F."/>
            <person name="Portugal A."/>
        </authorList>
    </citation>
    <scope>NUCLEOTIDE SEQUENCE [LARGE SCALE GENOMIC DNA]</scope>
    <source>
        <strain evidence="8">C</strain>
    </source>
</reference>
<dbReference type="Gene3D" id="1.10.1760.20">
    <property type="match status" value="1"/>
</dbReference>
<dbReference type="GO" id="GO:0000041">
    <property type="term" value="P:transition metal ion transport"/>
    <property type="evidence" value="ECO:0007669"/>
    <property type="project" value="InterPro"/>
</dbReference>
<evidence type="ECO:0000256" key="5">
    <source>
        <dbReference type="ARBA" id="ARBA00022989"/>
    </source>
</evidence>
<dbReference type="Proteomes" id="UP000607397">
    <property type="component" value="Unassembled WGS sequence"/>
</dbReference>
<feature type="transmembrane region" description="Helical" evidence="7">
    <location>
        <begin position="178"/>
        <end position="205"/>
    </location>
</feature>
<keyword evidence="9" id="KW-1185">Reference proteome</keyword>
<evidence type="ECO:0000313" key="9">
    <source>
        <dbReference type="Proteomes" id="UP000607397"/>
    </source>
</evidence>
<comment type="subcellular location">
    <subcellularLocation>
        <location evidence="1">Cell membrane</location>
        <topology evidence="1">Multi-pass membrane protein</topology>
    </subcellularLocation>
</comment>
<evidence type="ECO:0000256" key="2">
    <source>
        <dbReference type="ARBA" id="ARBA00022448"/>
    </source>
</evidence>
<evidence type="ECO:0000256" key="6">
    <source>
        <dbReference type="ARBA" id="ARBA00023136"/>
    </source>
</evidence>
<keyword evidence="4 7" id="KW-0812">Transmembrane</keyword>
<dbReference type="NCBIfam" id="NF004906">
    <property type="entry name" value="PRK06265.2-1"/>
    <property type="match status" value="1"/>
</dbReference>
<protein>
    <submittedName>
        <fullName evidence="8">Cobalt transporter CbiM</fullName>
    </submittedName>
</protein>
<keyword evidence="6 7" id="KW-0472">Membrane</keyword>
<dbReference type="GO" id="GO:0005886">
    <property type="term" value="C:plasma membrane"/>
    <property type="evidence" value="ECO:0007669"/>
    <property type="project" value="UniProtKB-SubCell"/>
</dbReference>
<feature type="transmembrane region" description="Helical" evidence="7">
    <location>
        <begin position="67"/>
        <end position="92"/>
    </location>
</feature>
<evidence type="ECO:0000256" key="1">
    <source>
        <dbReference type="ARBA" id="ARBA00004651"/>
    </source>
</evidence>
<feature type="transmembrane region" description="Helical" evidence="7">
    <location>
        <begin position="40"/>
        <end position="61"/>
    </location>
</feature>
<keyword evidence="2" id="KW-0813">Transport</keyword>